<proteinExistence type="predicted"/>
<comment type="caution">
    <text evidence="2">The sequence shown here is derived from an EMBL/GenBank/DDBJ whole genome shotgun (WGS) entry which is preliminary data.</text>
</comment>
<feature type="transmembrane region" description="Helical" evidence="1">
    <location>
        <begin position="38"/>
        <end position="63"/>
    </location>
</feature>
<name>A0A3S5CTK7_9PLAT</name>
<accession>A0A3S5CTK7</accession>
<keyword evidence="1" id="KW-1133">Transmembrane helix</keyword>
<dbReference type="AlphaFoldDB" id="A0A3S5CTK7"/>
<organism evidence="2 3">
    <name type="scientific">Protopolystoma xenopodis</name>
    <dbReference type="NCBI Taxonomy" id="117903"/>
    <lineage>
        <taxon>Eukaryota</taxon>
        <taxon>Metazoa</taxon>
        <taxon>Spiralia</taxon>
        <taxon>Lophotrochozoa</taxon>
        <taxon>Platyhelminthes</taxon>
        <taxon>Monogenea</taxon>
        <taxon>Polyopisthocotylea</taxon>
        <taxon>Polystomatidea</taxon>
        <taxon>Polystomatidae</taxon>
        <taxon>Protopolystoma</taxon>
    </lineage>
</organism>
<dbReference type="Proteomes" id="UP000784294">
    <property type="component" value="Unassembled WGS sequence"/>
</dbReference>
<dbReference type="EMBL" id="CAAALY010250698">
    <property type="protein sequence ID" value="VEL35793.1"/>
    <property type="molecule type" value="Genomic_DNA"/>
</dbReference>
<keyword evidence="3" id="KW-1185">Reference proteome</keyword>
<sequence>MLYSVQLDSLHESKEQRQYCCKADDKHSTGINIFNQPIWYVVAVMLTFVVILAIAVTTGLLLYRRSMYGCLVKSSTNAESSLHIDGGLCLPFYRRSIQKKEIVVYHPYHHPIVSGGGGRMMDSQTERRLANHSLGGSVASGRRAGTEMTGLDLGPVELTNHGILHPPGPNSDLELPVSASAFSGKVPSLKSSVLRLVVRWFRCIPFMFTPGSFTKVFIKCVHPILFKIMKDW</sequence>
<gene>
    <name evidence="2" type="ORF">PXEA_LOCUS29233</name>
</gene>
<reference evidence="2" key="1">
    <citation type="submission" date="2018-11" db="EMBL/GenBank/DDBJ databases">
        <authorList>
            <consortium name="Pathogen Informatics"/>
        </authorList>
    </citation>
    <scope>NUCLEOTIDE SEQUENCE</scope>
</reference>
<keyword evidence="1" id="KW-0812">Transmembrane</keyword>
<keyword evidence="1" id="KW-0472">Membrane</keyword>
<evidence type="ECO:0000313" key="3">
    <source>
        <dbReference type="Proteomes" id="UP000784294"/>
    </source>
</evidence>
<evidence type="ECO:0000256" key="1">
    <source>
        <dbReference type="SAM" id="Phobius"/>
    </source>
</evidence>
<protein>
    <submittedName>
        <fullName evidence="2">Uncharacterized protein</fullName>
    </submittedName>
</protein>
<evidence type="ECO:0000313" key="2">
    <source>
        <dbReference type="EMBL" id="VEL35793.1"/>
    </source>
</evidence>